<evidence type="ECO:0000313" key="2">
    <source>
        <dbReference type="Proteomes" id="UP000265520"/>
    </source>
</evidence>
<organism evidence="1 2">
    <name type="scientific">Trifolium medium</name>
    <dbReference type="NCBI Taxonomy" id="97028"/>
    <lineage>
        <taxon>Eukaryota</taxon>
        <taxon>Viridiplantae</taxon>
        <taxon>Streptophyta</taxon>
        <taxon>Embryophyta</taxon>
        <taxon>Tracheophyta</taxon>
        <taxon>Spermatophyta</taxon>
        <taxon>Magnoliopsida</taxon>
        <taxon>eudicotyledons</taxon>
        <taxon>Gunneridae</taxon>
        <taxon>Pentapetalae</taxon>
        <taxon>rosids</taxon>
        <taxon>fabids</taxon>
        <taxon>Fabales</taxon>
        <taxon>Fabaceae</taxon>
        <taxon>Papilionoideae</taxon>
        <taxon>50 kb inversion clade</taxon>
        <taxon>NPAAA clade</taxon>
        <taxon>Hologalegina</taxon>
        <taxon>IRL clade</taxon>
        <taxon>Trifolieae</taxon>
        <taxon>Trifolium</taxon>
    </lineage>
</organism>
<dbReference type="Pfam" id="PF14223">
    <property type="entry name" value="Retrotran_gag_2"/>
    <property type="match status" value="1"/>
</dbReference>
<sequence>MEANKWEELDLRAASAICLCLAKNVLANVHNLSSTKELWERLEGFYQAKDISNRLLLKEQFHNCA</sequence>
<dbReference type="EMBL" id="LXQA010106448">
    <property type="protein sequence ID" value="MCI17659.1"/>
    <property type="molecule type" value="Genomic_DNA"/>
</dbReference>
<accession>A0A392Q1F1</accession>
<protein>
    <submittedName>
        <fullName evidence="1">Uncharacterized protein</fullName>
    </submittedName>
</protein>
<proteinExistence type="predicted"/>
<evidence type="ECO:0000313" key="1">
    <source>
        <dbReference type="EMBL" id="MCI17659.1"/>
    </source>
</evidence>
<name>A0A392Q1F1_9FABA</name>
<comment type="caution">
    <text evidence="1">The sequence shown here is derived from an EMBL/GenBank/DDBJ whole genome shotgun (WGS) entry which is preliminary data.</text>
</comment>
<reference evidence="1 2" key="1">
    <citation type="journal article" date="2018" name="Front. Plant Sci.">
        <title>Red Clover (Trifolium pratense) and Zigzag Clover (T. medium) - A Picture of Genomic Similarities and Differences.</title>
        <authorList>
            <person name="Dluhosova J."/>
            <person name="Istvanek J."/>
            <person name="Nedelnik J."/>
            <person name="Repkova J."/>
        </authorList>
    </citation>
    <scope>NUCLEOTIDE SEQUENCE [LARGE SCALE GENOMIC DNA]</scope>
    <source>
        <strain evidence="2">cv. 10/8</strain>
        <tissue evidence="1">Leaf</tissue>
    </source>
</reference>
<keyword evidence="2" id="KW-1185">Reference proteome</keyword>
<dbReference type="Proteomes" id="UP000265520">
    <property type="component" value="Unassembled WGS sequence"/>
</dbReference>
<dbReference type="AlphaFoldDB" id="A0A392Q1F1"/>